<organism evidence="1 2">
    <name type="scientific">Ligaoa zhengdingensis</name>
    <dbReference type="NCBI Taxonomy" id="2763658"/>
    <lineage>
        <taxon>Bacteria</taxon>
        <taxon>Bacillati</taxon>
        <taxon>Bacillota</taxon>
        <taxon>Clostridia</taxon>
        <taxon>Eubacteriales</taxon>
        <taxon>Oscillospiraceae</taxon>
        <taxon>Ligaoa</taxon>
    </lineage>
</organism>
<dbReference type="Proteomes" id="UP000653127">
    <property type="component" value="Unassembled WGS sequence"/>
</dbReference>
<keyword evidence="2" id="KW-1185">Reference proteome</keyword>
<evidence type="ECO:0000313" key="1">
    <source>
        <dbReference type="EMBL" id="MBC8547810.1"/>
    </source>
</evidence>
<name>A0A926DYX4_9FIRM</name>
<dbReference type="RefSeq" id="WP_249283805.1">
    <property type="nucleotide sequence ID" value="NZ_JACRST010000044.1"/>
</dbReference>
<sequence length="374" mass="42339">MAGKRVSALLFLLIIVSFPLAMWAQGGFAGLTAPKWGELRSGAFAARVEQTFQERFPAREELSNFAWNLRYRTGAKEIDGYYVTGSSIIKNVGSPSSQLVERNNEILLAFAERARLPSYLLLTPTASAVKQQLLPDFATPYNQKAFIEQVYQKFGGQMVTVDVYPTLFANRDKELYYNTEDALTSLGGYYIYSVLADKLGMTAYSLDRFTIEYALHGYKGALQQKFPYAPAESDVITLFHYRLDKFYRTYEVTRTQDGENEKLGDLYARDRLTGPRPLDVYFGGMAQVIDIQVRNEAGKPLPNQVRLLIIGDDTARSYVPFLAPQYSEIKIVDATTATPEQIEDVDLLYYDQVLFAFSTDTYMHCENLEVLRGL</sequence>
<dbReference type="AlphaFoldDB" id="A0A926DYX4"/>
<dbReference type="InterPro" id="IPR025945">
    <property type="entry name" value="DHHW"/>
</dbReference>
<evidence type="ECO:0008006" key="3">
    <source>
        <dbReference type="Google" id="ProtNLM"/>
    </source>
</evidence>
<reference evidence="1" key="1">
    <citation type="submission" date="2020-08" db="EMBL/GenBank/DDBJ databases">
        <title>Genome public.</title>
        <authorList>
            <person name="Liu C."/>
            <person name="Sun Q."/>
        </authorList>
    </citation>
    <scope>NUCLEOTIDE SEQUENCE</scope>
    <source>
        <strain evidence="1">NSJ-31</strain>
    </source>
</reference>
<comment type="caution">
    <text evidence="1">The sequence shown here is derived from an EMBL/GenBank/DDBJ whole genome shotgun (WGS) entry which is preliminary data.</text>
</comment>
<accession>A0A926DYX4</accession>
<dbReference type="EMBL" id="JACRST010000044">
    <property type="protein sequence ID" value="MBC8547810.1"/>
    <property type="molecule type" value="Genomic_DNA"/>
</dbReference>
<protein>
    <recommendedName>
        <fullName evidence="3">DHHW protein</fullName>
    </recommendedName>
</protein>
<proteinExistence type="predicted"/>
<evidence type="ECO:0000313" key="2">
    <source>
        <dbReference type="Proteomes" id="UP000653127"/>
    </source>
</evidence>
<dbReference type="Pfam" id="PF14286">
    <property type="entry name" value="DHHW"/>
    <property type="match status" value="1"/>
</dbReference>
<gene>
    <name evidence="1" type="ORF">H8711_12900</name>
</gene>